<dbReference type="CDD" id="cd00090">
    <property type="entry name" value="HTH_ARSR"/>
    <property type="match status" value="1"/>
</dbReference>
<dbReference type="InterPro" id="IPR036390">
    <property type="entry name" value="WH_DNA-bd_sf"/>
</dbReference>
<accession>A0A7C4KIT7</accession>
<dbReference type="AlphaFoldDB" id="A0A7C4KIT7"/>
<gene>
    <name evidence="1" type="ORF">ENT37_11725</name>
</gene>
<protein>
    <submittedName>
        <fullName evidence="1">ArsR family transcriptional regulator</fullName>
    </submittedName>
</protein>
<reference evidence="1" key="1">
    <citation type="journal article" date="2020" name="mSystems">
        <title>Genome- and Community-Level Interaction Insights into Carbon Utilization and Element Cycling Functions of Hydrothermarchaeota in Hydrothermal Sediment.</title>
        <authorList>
            <person name="Zhou Z."/>
            <person name="Liu Y."/>
            <person name="Xu W."/>
            <person name="Pan J."/>
            <person name="Luo Z.H."/>
            <person name="Li M."/>
        </authorList>
    </citation>
    <scope>NUCLEOTIDE SEQUENCE [LARGE SCALE GENOMIC DNA]</scope>
    <source>
        <strain evidence="1">SpSt-573</strain>
    </source>
</reference>
<dbReference type="InterPro" id="IPR036388">
    <property type="entry name" value="WH-like_DNA-bd_sf"/>
</dbReference>
<organism evidence="1">
    <name type="scientific">Anaerolinea thermolimosa</name>
    <dbReference type="NCBI Taxonomy" id="229919"/>
    <lineage>
        <taxon>Bacteria</taxon>
        <taxon>Bacillati</taxon>
        <taxon>Chloroflexota</taxon>
        <taxon>Anaerolineae</taxon>
        <taxon>Anaerolineales</taxon>
        <taxon>Anaerolineaceae</taxon>
        <taxon>Anaerolinea</taxon>
    </lineage>
</organism>
<comment type="caution">
    <text evidence="1">The sequence shown here is derived from an EMBL/GenBank/DDBJ whole genome shotgun (WGS) entry which is preliminary data.</text>
</comment>
<name>A0A7C4KIT7_9CHLR</name>
<dbReference type="SUPFAM" id="SSF46785">
    <property type="entry name" value="Winged helix' DNA-binding domain"/>
    <property type="match status" value="1"/>
</dbReference>
<dbReference type="Pfam" id="PF13412">
    <property type="entry name" value="HTH_24"/>
    <property type="match status" value="1"/>
</dbReference>
<dbReference type="EMBL" id="DSYK01000580">
    <property type="protein sequence ID" value="HGS22518.1"/>
    <property type="molecule type" value="Genomic_DNA"/>
</dbReference>
<dbReference type="Gene3D" id="1.10.10.10">
    <property type="entry name" value="Winged helix-like DNA-binding domain superfamily/Winged helix DNA-binding domain"/>
    <property type="match status" value="1"/>
</dbReference>
<proteinExistence type="predicted"/>
<dbReference type="InterPro" id="IPR011991">
    <property type="entry name" value="ArsR-like_HTH"/>
</dbReference>
<sequence length="220" mass="25685">MASISTRNAILSYLESHPFASSRELAGQLQMTESGARYHLGQLRREGLVIESPLPGVETTRRGRRFKKYSLSWSLRPHNLSWLANGLWDFLTENSRINEDDLLNHLARVFGSSLQNLKNNAHKNNRLVELLNQRHYKASWEARREGPRFFFRNCPYAMIWNAHPVLCEMDRYILEHTLKFSTLKISTIFPQTSDNPICIFQALKEERKLIDETPTRNIPF</sequence>
<evidence type="ECO:0000313" key="1">
    <source>
        <dbReference type="EMBL" id="HGS22518.1"/>
    </source>
</evidence>